<evidence type="ECO:0000256" key="4">
    <source>
        <dbReference type="ARBA" id="ARBA00023163"/>
    </source>
</evidence>
<keyword evidence="3 7" id="KW-0371">Homeobox</keyword>
<dbReference type="Pfam" id="PF00046">
    <property type="entry name" value="Homeodomain"/>
    <property type="match status" value="1"/>
</dbReference>
<evidence type="ECO:0000313" key="12">
    <source>
        <dbReference type="Proteomes" id="UP000694547"/>
    </source>
</evidence>
<dbReference type="PANTHER" id="PTHR24327:SF87">
    <property type="entry name" value="OBOX1-RELATED"/>
    <property type="match status" value="1"/>
</dbReference>
<evidence type="ECO:0000256" key="9">
    <source>
        <dbReference type="SAM" id="MobiDB-lite"/>
    </source>
</evidence>
<comment type="subcellular location">
    <subcellularLocation>
        <location evidence="7 8">Nucleus</location>
    </subcellularLocation>
</comment>
<evidence type="ECO:0000313" key="11">
    <source>
        <dbReference type="Ensembl" id="ENSPEMP00000032300.1"/>
    </source>
</evidence>
<evidence type="ECO:0000259" key="10">
    <source>
        <dbReference type="PROSITE" id="PS50071"/>
    </source>
</evidence>
<dbReference type="PROSITE" id="PS00027">
    <property type="entry name" value="HOMEOBOX_1"/>
    <property type="match status" value="1"/>
</dbReference>
<dbReference type="AlphaFoldDB" id="A0A8C8UIW7"/>
<keyword evidence="5 7" id="KW-0539">Nucleus</keyword>
<protein>
    <recommendedName>
        <fullName evidence="10">Homeobox domain-containing protein</fullName>
    </recommendedName>
</protein>
<comment type="similarity">
    <text evidence="6">Belongs to the paired homeobox family. Obox subfamily.</text>
</comment>
<dbReference type="PANTHER" id="PTHR24327">
    <property type="entry name" value="HOMEOBOX PROTEIN"/>
    <property type="match status" value="1"/>
</dbReference>
<evidence type="ECO:0000256" key="8">
    <source>
        <dbReference type="RuleBase" id="RU000682"/>
    </source>
</evidence>
<reference evidence="11" key="3">
    <citation type="submission" date="2025-09" db="UniProtKB">
        <authorList>
            <consortium name="Ensembl"/>
        </authorList>
    </citation>
    <scope>IDENTIFICATION</scope>
</reference>
<evidence type="ECO:0000256" key="3">
    <source>
        <dbReference type="ARBA" id="ARBA00023155"/>
    </source>
</evidence>
<dbReference type="PROSITE" id="PS50071">
    <property type="entry name" value="HOMEOBOX_2"/>
    <property type="match status" value="1"/>
</dbReference>
<evidence type="ECO:0000256" key="2">
    <source>
        <dbReference type="ARBA" id="ARBA00023125"/>
    </source>
</evidence>
<reference evidence="11 12" key="1">
    <citation type="submission" date="2018-10" db="EMBL/GenBank/DDBJ databases">
        <title>Improved assembly of the deer mouse Peromyscus maniculatus genome.</title>
        <authorList>
            <person name="Lassance J.-M."/>
            <person name="Hoekstra H.E."/>
        </authorList>
    </citation>
    <scope>NUCLEOTIDE SEQUENCE [LARGE SCALE GENOMIC DNA]</scope>
</reference>
<dbReference type="InterPro" id="IPR017970">
    <property type="entry name" value="Homeobox_CS"/>
</dbReference>
<dbReference type="Ensembl" id="ENSPEMT00000035100.1">
    <property type="protein sequence ID" value="ENSPEMP00000032300.1"/>
    <property type="gene ID" value="ENSPEMG00000028698.1"/>
</dbReference>
<dbReference type="GeneTree" id="ENSGT00390000000605"/>
<dbReference type="InterPro" id="IPR050460">
    <property type="entry name" value="Distal-less_Homeobox_TF"/>
</dbReference>
<evidence type="ECO:0000256" key="7">
    <source>
        <dbReference type="PROSITE-ProRule" id="PRU00108"/>
    </source>
</evidence>
<feature type="region of interest" description="Disordered" evidence="9">
    <location>
        <begin position="285"/>
        <end position="348"/>
    </location>
</feature>
<feature type="DNA-binding region" description="Homeobox" evidence="7">
    <location>
        <begin position="142"/>
        <end position="201"/>
    </location>
</feature>
<dbReference type="InterPro" id="IPR001356">
    <property type="entry name" value="HD"/>
</dbReference>
<evidence type="ECO:0000256" key="6">
    <source>
        <dbReference type="ARBA" id="ARBA00043972"/>
    </source>
</evidence>
<keyword evidence="2 7" id="KW-0238">DNA-binding</keyword>
<keyword evidence="4" id="KW-0804">Transcription</keyword>
<feature type="region of interest" description="Disordered" evidence="9">
    <location>
        <begin position="48"/>
        <end position="148"/>
    </location>
</feature>
<proteinExistence type="inferred from homology"/>
<evidence type="ECO:0000256" key="5">
    <source>
        <dbReference type="ARBA" id="ARBA00023242"/>
    </source>
</evidence>
<dbReference type="GO" id="GO:0000981">
    <property type="term" value="F:DNA-binding transcription factor activity, RNA polymerase II-specific"/>
    <property type="evidence" value="ECO:0007669"/>
    <property type="project" value="InterPro"/>
</dbReference>
<dbReference type="GO" id="GO:0000978">
    <property type="term" value="F:RNA polymerase II cis-regulatory region sequence-specific DNA binding"/>
    <property type="evidence" value="ECO:0007669"/>
    <property type="project" value="TreeGrafter"/>
</dbReference>
<keyword evidence="1" id="KW-0805">Transcription regulation</keyword>
<name>A0A8C8UIW7_PERMB</name>
<dbReference type="InterPro" id="IPR009057">
    <property type="entry name" value="Homeodomain-like_sf"/>
</dbReference>
<dbReference type="SMART" id="SM00389">
    <property type="entry name" value="HOX"/>
    <property type="match status" value="1"/>
</dbReference>
<reference evidence="11" key="2">
    <citation type="submission" date="2025-08" db="UniProtKB">
        <authorList>
            <consortium name="Ensembl"/>
        </authorList>
    </citation>
    <scope>IDENTIFICATION</scope>
</reference>
<accession>A0A8C8UIW7</accession>
<sequence>GNLGLQFLQGPPLHPNLQMSSCVLRESSFQMPQQTARDISLQVSESHLVPPGIPVQSSLQDPERDIGPQVSPGPSMKTSPCMYPDPLMNPGLPPLETHPVNPSPPLPSCSPGSPGFEDSLDSPEPSDACSNQKVPLNSPERKKKTRTVYSKREKELLQGHFNDCMQPSAEKCMELAQKIGVTKQQIQIWFKNQRAKYKRKNASTGALVTSRSCEGVSESTSSCGPLSELAPANGESMSPGASCVGSIPNLNPCLEASLHGDQACEGAGCSPKENLFDFESPLAAAHSGQPEANEAPTDPAVAEGTASAESPLPMAPAPQVPEDAQDTDSSSDKLWQQVLKDLDELEDC</sequence>
<dbReference type="CDD" id="cd00086">
    <property type="entry name" value="homeodomain"/>
    <property type="match status" value="1"/>
</dbReference>
<dbReference type="GO" id="GO:0005634">
    <property type="term" value="C:nucleus"/>
    <property type="evidence" value="ECO:0007669"/>
    <property type="project" value="UniProtKB-SubCell"/>
</dbReference>
<dbReference type="SUPFAM" id="SSF46689">
    <property type="entry name" value="Homeodomain-like"/>
    <property type="match status" value="1"/>
</dbReference>
<dbReference type="Gene3D" id="1.10.10.60">
    <property type="entry name" value="Homeodomain-like"/>
    <property type="match status" value="1"/>
</dbReference>
<dbReference type="Proteomes" id="UP000694547">
    <property type="component" value="Chromosome 12"/>
</dbReference>
<feature type="domain" description="Homeobox" evidence="10">
    <location>
        <begin position="140"/>
        <end position="200"/>
    </location>
</feature>
<dbReference type="GO" id="GO:0030154">
    <property type="term" value="P:cell differentiation"/>
    <property type="evidence" value="ECO:0007669"/>
    <property type="project" value="TreeGrafter"/>
</dbReference>
<organism evidence="11 12">
    <name type="scientific">Peromyscus maniculatus bairdii</name>
    <name type="common">Prairie deer mouse</name>
    <dbReference type="NCBI Taxonomy" id="230844"/>
    <lineage>
        <taxon>Eukaryota</taxon>
        <taxon>Metazoa</taxon>
        <taxon>Chordata</taxon>
        <taxon>Craniata</taxon>
        <taxon>Vertebrata</taxon>
        <taxon>Euteleostomi</taxon>
        <taxon>Mammalia</taxon>
        <taxon>Eutheria</taxon>
        <taxon>Euarchontoglires</taxon>
        <taxon>Glires</taxon>
        <taxon>Rodentia</taxon>
        <taxon>Myomorpha</taxon>
        <taxon>Muroidea</taxon>
        <taxon>Cricetidae</taxon>
        <taxon>Neotominae</taxon>
        <taxon>Peromyscus</taxon>
    </lineage>
</organism>
<keyword evidence="12" id="KW-1185">Reference proteome</keyword>
<evidence type="ECO:0000256" key="1">
    <source>
        <dbReference type="ARBA" id="ARBA00023015"/>
    </source>
</evidence>